<dbReference type="Proteomes" id="UP000184031">
    <property type="component" value="Unassembled WGS sequence"/>
</dbReference>
<proteinExistence type="predicted"/>
<dbReference type="RefSeq" id="WP_072878967.1">
    <property type="nucleotide sequence ID" value="NZ_FOKU01000007.1"/>
</dbReference>
<dbReference type="Pfam" id="PF04116">
    <property type="entry name" value="FA_hydroxylase"/>
    <property type="match status" value="1"/>
</dbReference>
<evidence type="ECO:0000256" key="4">
    <source>
        <dbReference type="ARBA" id="ARBA00023136"/>
    </source>
</evidence>
<keyword evidence="10" id="KW-1185">Reference proteome</keyword>
<evidence type="ECO:0000313" key="7">
    <source>
        <dbReference type="EMBL" id="SFC23449.1"/>
    </source>
</evidence>
<dbReference type="AlphaFoldDB" id="A0A1M6UU73"/>
<dbReference type="InterPro" id="IPR050307">
    <property type="entry name" value="Sterol_Desaturase_Related"/>
</dbReference>
<keyword evidence="3 5" id="KW-1133">Transmembrane helix</keyword>
<dbReference type="STRING" id="1055723.SAMN05216293_1777"/>
<dbReference type="InterPro" id="IPR006694">
    <property type="entry name" value="Fatty_acid_hydroxylase"/>
</dbReference>
<dbReference type="GO" id="GO:0005506">
    <property type="term" value="F:iron ion binding"/>
    <property type="evidence" value="ECO:0007669"/>
    <property type="project" value="InterPro"/>
</dbReference>
<dbReference type="PANTHER" id="PTHR11863">
    <property type="entry name" value="STEROL DESATURASE"/>
    <property type="match status" value="1"/>
</dbReference>
<comment type="caution">
    <text evidence="8">The sequence shown here is derived from an EMBL/GenBank/DDBJ whole genome shotgun (WGS) entry which is preliminary data.</text>
</comment>
<name>A0A1M6UU73_9FLAO</name>
<feature type="transmembrane region" description="Helical" evidence="5">
    <location>
        <begin position="15"/>
        <end position="35"/>
    </location>
</feature>
<protein>
    <submittedName>
        <fullName evidence="8">C-5 sterol desaturase</fullName>
    </submittedName>
    <submittedName>
        <fullName evidence="7">Sterol desaturase/sphingolipid hydroxylase, fatty acid hydroxylase superfamily</fullName>
    </submittedName>
</protein>
<sequence length="265" mass="31517">MEASLPYWFTILFNILRYVLLGGMAFLSFYVLWPNTFAESKIQTRFARKKDFVRELSYSLQTIAIFIGMNLLVLYTPLREYGKIYGNIHEHGLWWVPVSILLAITLHDTYFYWMHRAVHHRALYKMFHIVHHKSVNPSPLASYSFNFMEGILEAMVIPLVVFIIPMHPVALILFALLAYSFNVYGHLGYEIVPRWFRKSIFFEIMVTSVHHNLHHHKFIGNYGYYFRFWDRLMGTENPDYVKTFDEIQQKRFGTKPISNKKNTSR</sequence>
<feature type="transmembrane region" description="Helical" evidence="5">
    <location>
        <begin position="94"/>
        <end position="113"/>
    </location>
</feature>
<comment type="subcellular location">
    <subcellularLocation>
        <location evidence="1">Membrane</location>
    </subcellularLocation>
</comment>
<dbReference type="GO" id="GO:0016491">
    <property type="term" value="F:oxidoreductase activity"/>
    <property type="evidence" value="ECO:0007669"/>
    <property type="project" value="InterPro"/>
</dbReference>
<dbReference type="OrthoDB" id="9770329at2"/>
<keyword evidence="4 5" id="KW-0472">Membrane</keyword>
<evidence type="ECO:0000313" key="10">
    <source>
        <dbReference type="Proteomes" id="UP000198940"/>
    </source>
</evidence>
<evidence type="ECO:0000256" key="2">
    <source>
        <dbReference type="ARBA" id="ARBA00022692"/>
    </source>
</evidence>
<keyword evidence="2 5" id="KW-0812">Transmembrane</keyword>
<dbReference type="GO" id="GO:0016020">
    <property type="term" value="C:membrane"/>
    <property type="evidence" value="ECO:0007669"/>
    <property type="project" value="UniProtKB-SubCell"/>
</dbReference>
<reference evidence="8 9" key="1">
    <citation type="submission" date="2016-11" db="EMBL/GenBank/DDBJ databases">
        <authorList>
            <person name="Varghese N."/>
            <person name="Submissions S."/>
        </authorList>
    </citation>
    <scope>NUCLEOTIDE SEQUENCE [LARGE SCALE GENOMIC DNA]</scope>
    <source>
        <strain evidence="8 9">CGMCC 1.12174</strain>
        <strain evidence="7 10">DSM 26351</strain>
    </source>
</reference>
<feature type="domain" description="Fatty acid hydroxylase" evidence="6">
    <location>
        <begin position="101"/>
        <end position="235"/>
    </location>
</feature>
<evidence type="ECO:0000256" key="1">
    <source>
        <dbReference type="ARBA" id="ARBA00004370"/>
    </source>
</evidence>
<accession>A0A1M6UU73</accession>
<evidence type="ECO:0000259" key="6">
    <source>
        <dbReference type="Pfam" id="PF04116"/>
    </source>
</evidence>
<dbReference type="EMBL" id="FOKU01000007">
    <property type="protein sequence ID" value="SFC23449.1"/>
    <property type="molecule type" value="Genomic_DNA"/>
</dbReference>
<dbReference type="Proteomes" id="UP000198940">
    <property type="component" value="Unassembled WGS sequence"/>
</dbReference>
<evidence type="ECO:0000256" key="3">
    <source>
        <dbReference type="ARBA" id="ARBA00022989"/>
    </source>
</evidence>
<evidence type="ECO:0000313" key="8">
    <source>
        <dbReference type="EMBL" id="SHK72790.1"/>
    </source>
</evidence>
<gene>
    <name evidence="7" type="ORF">SAMN04487891_107227</name>
    <name evidence="8" type="ORF">SAMN05216293_1777</name>
</gene>
<organism evidence="8 9">
    <name type="scientific">Flagellimonas taeanensis</name>
    <dbReference type="NCBI Taxonomy" id="1005926"/>
    <lineage>
        <taxon>Bacteria</taxon>
        <taxon>Pseudomonadati</taxon>
        <taxon>Bacteroidota</taxon>
        <taxon>Flavobacteriia</taxon>
        <taxon>Flavobacteriales</taxon>
        <taxon>Flavobacteriaceae</taxon>
        <taxon>Flagellimonas</taxon>
    </lineage>
</organism>
<evidence type="ECO:0000313" key="9">
    <source>
        <dbReference type="Proteomes" id="UP000184031"/>
    </source>
</evidence>
<evidence type="ECO:0000256" key="5">
    <source>
        <dbReference type="SAM" id="Phobius"/>
    </source>
</evidence>
<dbReference type="EMBL" id="FRAT01000004">
    <property type="protein sequence ID" value="SHK72790.1"/>
    <property type="molecule type" value="Genomic_DNA"/>
</dbReference>
<dbReference type="GO" id="GO:0008610">
    <property type="term" value="P:lipid biosynthetic process"/>
    <property type="evidence" value="ECO:0007669"/>
    <property type="project" value="InterPro"/>
</dbReference>
<feature type="transmembrane region" description="Helical" evidence="5">
    <location>
        <begin position="56"/>
        <end position="74"/>
    </location>
</feature>